<dbReference type="EMBL" id="CAEZVV010000012">
    <property type="protein sequence ID" value="CAB4638064.1"/>
    <property type="molecule type" value="Genomic_DNA"/>
</dbReference>
<evidence type="ECO:0000313" key="2">
    <source>
        <dbReference type="EMBL" id="CAB4555013.1"/>
    </source>
</evidence>
<proteinExistence type="predicted"/>
<sequence length="49" mass="4951">MVHKGFRGPVPPQMANVVHTPSTGSSPEKTGVVPLAIPSQSGGGLTPDE</sequence>
<name>A0A6J6DUX0_9ZZZZ</name>
<gene>
    <name evidence="2" type="ORF">UFOPK1495_01134</name>
    <name evidence="3" type="ORF">UFOPK1603_00989</name>
    <name evidence="4" type="ORF">UFOPK1711_00537</name>
    <name evidence="5" type="ORF">UFOPK2143_00375</name>
    <name evidence="6" type="ORF">UFOPK2350_00292</name>
</gene>
<protein>
    <submittedName>
        <fullName evidence="3">Unannotated protein</fullName>
    </submittedName>
</protein>
<dbReference type="EMBL" id="CAEZTG010000083">
    <property type="protein sequence ID" value="CAB4567912.1"/>
    <property type="molecule type" value="Genomic_DNA"/>
</dbReference>
<dbReference type="EMBL" id="CAEZXE010000015">
    <property type="protein sequence ID" value="CAB4670047.1"/>
    <property type="molecule type" value="Genomic_DNA"/>
</dbReference>
<evidence type="ECO:0000313" key="3">
    <source>
        <dbReference type="EMBL" id="CAB4567912.1"/>
    </source>
</evidence>
<reference evidence="3" key="1">
    <citation type="submission" date="2020-05" db="EMBL/GenBank/DDBJ databases">
        <authorList>
            <person name="Chiriac C."/>
            <person name="Salcher M."/>
            <person name="Ghai R."/>
            <person name="Kavagutti S V."/>
        </authorList>
    </citation>
    <scope>NUCLEOTIDE SEQUENCE</scope>
</reference>
<feature type="compositionally biased region" description="Polar residues" evidence="1">
    <location>
        <begin position="19"/>
        <end position="28"/>
    </location>
</feature>
<evidence type="ECO:0000313" key="5">
    <source>
        <dbReference type="EMBL" id="CAB4638064.1"/>
    </source>
</evidence>
<feature type="region of interest" description="Disordered" evidence="1">
    <location>
        <begin position="1"/>
        <end position="49"/>
    </location>
</feature>
<evidence type="ECO:0000313" key="6">
    <source>
        <dbReference type="EMBL" id="CAB4670047.1"/>
    </source>
</evidence>
<dbReference type="AlphaFoldDB" id="A0A6J6DUX0"/>
<evidence type="ECO:0000313" key="4">
    <source>
        <dbReference type="EMBL" id="CAB4571513.1"/>
    </source>
</evidence>
<evidence type="ECO:0000256" key="1">
    <source>
        <dbReference type="SAM" id="MobiDB-lite"/>
    </source>
</evidence>
<organism evidence="3">
    <name type="scientific">freshwater metagenome</name>
    <dbReference type="NCBI Taxonomy" id="449393"/>
    <lineage>
        <taxon>unclassified sequences</taxon>
        <taxon>metagenomes</taxon>
        <taxon>ecological metagenomes</taxon>
    </lineage>
</organism>
<dbReference type="EMBL" id="CAEZTR010000022">
    <property type="protein sequence ID" value="CAB4571513.1"/>
    <property type="molecule type" value="Genomic_DNA"/>
</dbReference>
<accession>A0A6J6DUX0</accession>
<dbReference type="EMBL" id="CAEZSU010000117">
    <property type="protein sequence ID" value="CAB4555013.1"/>
    <property type="molecule type" value="Genomic_DNA"/>
</dbReference>